<feature type="compositionally biased region" description="Low complexity" evidence="15">
    <location>
        <begin position="333"/>
        <end position="343"/>
    </location>
</feature>
<evidence type="ECO:0000256" key="4">
    <source>
        <dbReference type="ARBA" id="ARBA00011738"/>
    </source>
</evidence>
<comment type="similarity">
    <text evidence="3 14">Belongs to the zinc-containing alcohol dehydrogenase family.</text>
</comment>
<dbReference type="PANTHER" id="PTHR43880:SF9">
    <property type="entry name" value="ALCOHOL DEHYDROGENASE 1"/>
    <property type="match status" value="1"/>
</dbReference>
<dbReference type="SUPFAM" id="SSF51735">
    <property type="entry name" value="NAD(P)-binding Rossmann-fold domains"/>
    <property type="match status" value="1"/>
</dbReference>
<feature type="domain" description="Alcohol dehydrogenase-like N-terminal" evidence="17">
    <location>
        <begin position="74"/>
        <end position="123"/>
    </location>
</feature>
<evidence type="ECO:0000256" key="14">
    <source>
        <dbReference type="RuleBase" id="RU361277"/>
    </source>
</evidence>
<comment type="caution">
    <text evidence="18">The sequence shown here is derived from an EMBL/GenBank/DDBJ whole genome shotgun (WGS) entry which is preliminary data.</text>
</comment>
<dbReference type="GO" id="GO:0051903">
    <property type="term" value="F:S-(hydroxymethyl)glutathione dehydrogenase [NAD(P)+] activity"/>
    <property type="evidence" value="ECO:0007669"/>
    <property type="project" value="TreeGrafter"/>
</dbReference>
<evidence type="ECO:0000256" key="9">
    <source>
        <dbReference type="ARBA" id="ARBA00023002"/>
    </source>
</evidence>
<dbReference type="GO" id="GO:0005829">
    <property type="term" value="C:cytosol"/>
    <property type="evidence" value="ECO:0007669"/>
    <property type="project" value="TreeGrafter"/>
</dbReference>
<protein>
    <recommendedName>
        <fullName evidence="11">Alcohol dehydrogenase 1</fullName>
        <ecNumber evidence="5">1.1.1.1</ecNumber>
    </recommendedName>
</protein>
<evidence type="ECO:0000256" key="10">
    <source>
        <dbReference type="ARBA" id="ARBA00023027"/>
    </source>
</evidence>
<comment type="subunit">
    <text evidence="4">Homodimer.</text>
</comment>
<sequence length="363" mass="39772">MLSGFVTKSGFHSSAFLFLSNRTGSVEAVSNRRRQREKENTRQVRRTRVIVDCEQRRKKKGRVLRARLSDAKGQTPLFPRIFGHEAGGIVDSVGEGVTDLSPGDHVLPVFTGECKECGHCELHRSVHSVSYLCSIFQKKKNINQTLALEQKLAGASRIIGVDLNSNRFETAKKFGVTEFVNHKDHNKPVQVVLVDMTNGGVDRSIECTGNIHDFSLRMCSRWLGCCGACGVLTLVPHTSAELEKFITHTERTSNAGKWVDSFGGFPAKDLTATGPESRAPDVIPGLCPFVNASTTLFSGPFYVVVVPPRIWKRKNQTQFVLKKLANRQWDQGAPAPAASAPAEALRKGPVGMTSSETSIINGP</sequence>
<dbReference type="FunFam" id="3.40.50.720:FF:000003">
    <property type="entry name" value="S-(hydroxymethyl)glutathione dehydrogenase"/>
    <property type="match status" value="1"/>
</dbReference>
<reference evidence="18 19" key="1">
    <citation type="submission" date="2021-07" db="EMBL/GenBank/DDBJ databases">
        <title>The Aristolochia fimbriata genome: insights into angiosperm evolution, floral development and chemical biosynthesis.</title>
        <authorList>
            <person name="Jiao Y."/>
        </authorList>
    </citation>
    <scope>NUCLEOTIDE SEQUENCE [LARGE SCALE GENOMIC DNA]</scope>
    <source>
        <strain evidence="18">IBCAS-2021</strain>
        <tissue evidence="18">Leaf</tissue>
    </source>
</reference>
<dbReference type="InterPro" id="IPR011032">
    <property type="entry name" value="GroES-like_sf"/>
</dbReference>
<evidence type="ECO:0000259" key="17">
    <source>
        <dbReference type="Pfam" id="PF08240"/>
    </source>
</evidence>
<keyword evidence="9" id="KW-0560">Oxidoreductase</keyword>
<comment type="catalytic activity">
    <reaction evidence="13">
        <text>a primary alcohol + NAD(+) = an aldehyde + NADH + H(+)</text>
        <dbReference type="Rhea" id="RHEA:10736"/>
        <dbReference type="ChEBI" id="CHEBI:15378"/>
        <dbReference type="ChEBI" id="CHEBI:15734"/>
        <dbReference type="ChEBI" id="CHEBI:17478"/>
        <dbReference type="ChEBI" id="CHEBI:57540"/>
        <dbReference type="ChEBI" id="CHEBI:57945"/>
        <dbReference type="EC" id="1.1.1.1"/>
    </reaction>
</comment>
<dbReference type="PROSITE" id="PS00059">
    <property type="entry name" value="ADH_ZINC"/>
    <property type="match status" value="1"/>
</dbReference>
<evidence type="ECO:0000256" key="15">
    <source>
        <dbReference type="SAM" id="MobiDB-lite"/>
    </source>
</evidence>
<dbReference type="InterPro" id="IPR002328">
    <property type="entry name" value="ADH_Zn_CS"/>
</dbReference>
<keyword evidence="6" id="KW-0963">Cytoplasm</keyword>
<keyword evidence="8 14" id="KW-0862">Zinc</keyword>
<proteinExistence type="inferred from homology"/>
<evidence type="ECO:0000256" key="7">
    <source>
        <dbReference type="ARBA" id="ARBA00022723"/>
    </source>
</evidence>
<comment type="subcellular location">
    <subcellularLocation>
        <location evidence="2">Cytoplasm</location>
    </subcellularLocation>
</comment>
<dbReference type="AlphaFoldDB" id="A0AAV7F7U3"/>
<name>A0AAV7F7U3_ARIFI</name>
<dbReference type="SUPFAM" id="SSF50129">
    <property type="entry name" value="GroES-like"/>
    <property type="match status" value="1"/>
</dbReference>
<feature type="domain" description="Alcohol dehydrogenase-like C-terminal" evidence="16">
    <location>
        <begin position="151"/>
        <end position="235"/>
    </location>
</feature>
<dbReference type="Proteomes" id="UP000825729">
    <property type="component" value="Unassembled WGS sequence"/>
</dbReference>
<evidence type="ECO:0000256" key="2">
    <source>
        <dbReference type="ARBA" id="ARBA00004496"/>
    </source>
</evidence>
<dbReference type="GO" id="GO:0046294">
    <property type="term" value="P:formaldehyde catabolic process"/>
    <property type="evidence" value="ECO:0007669"/>
    <property type="project" value="TreeGrafter"/>
</dbReference>
<keyword evidence="7 14" id="KW-0479">Metal-binding</keyword>
<dbReference type="GO" id="GO:0008270">
    <property type="term" value="F:zinc ion binding"/>
    <property type="evidence" value="ECO:0007669"/>
    <property type="project" value="InterPro"/>
</dbReference>
<keyword evidence="19" id="KW-1185">Reference proteome</keyword>
<organism evidence="18 19">
    <name type="scientific">Aristolochia fimbriata</name>
    <name type="common">White veined hardy Dutchman's pipe vine</name>
    <dbReference type="NCBI Taxonomy" id="158543"/>
    <lineage>
        <taxon>Eukaryota</taxon>
        <taxon>Viridiplantae</taxon>
        <taxon>Streptophyta</taxon>
        <taxon>Embryophyta</taxon>
        <taxon>Tracheophyta</taxon>
        <taxon>Spermatophyta</taxon>
        <taxon>Magnoliopsida</taxon>
        <taxon>Magnoliidae</taxon>
        <taxon>Piperales</taxon>
        <taxon>Aristolochiaceae</taxon>
        <taxon>Aristolochia</taxon>
    </lineage>
</organism>
<dbReference type="EC" id="1.1.1.1" evidence="5"/>
<dbReference type="Gene3D" id="3.40.50.720">
    <property type="entry name" value="NAD(P)-binding Rossmann-like Domain"/>
    <property type="match status" value="1"/>
</dbReference>
<accession>A0AAV7F7U3</accession>
<dbReference type="InterPro" id="IPR013149">
    <property type="entry name" value="ADH-like_C"/>
</dbReference>
<evidence type="ECO:0000313" key="19">
    <source>
        <dbReference type="Proteomes" id="UP000825729"/>
    </source>
</evidence>
<comment type="cofactor">
    <cofactor evidence="1 14">
        <name>Zn(2+)</name>
        <dbReference type="ChEBI" id="CHEBI:29105"/>
    </cofactor>
</comment>
<evidence type="ECO:0000256" key="5">
    <source>
        <dbReference type="ARBA" id="ARBA00013190"/>
    </source>
</evidence>
<evidence type="ECO:0000259" key="16">
    <source>
        <dbReference type="Pfam" id="PF00107"/>
    </source>
</evidence>
<dbReference type="PANTHER" id="PTHR43880">
    <property type="entry name" value="ALCOHOL DEHYDROGENASE"/>
    <property type="match status" value="1"/>
</dbReference>
<feature type="compositionally biased region" description="Polar residues" evidence="15">
    <location>
        <begin position="352"/>
        <end position="363"/>
    </location>
</feature>
<evidence type="ECO:0000256" key="11">
    <source>
        <dbReference type="ARBA" id="ARBA00041139"/>
    </source>
</evidence>
<evidence type="ECO:0000313" key="18">
    <source>
        <dbReference type="EMBL" id="KAG9457250.1"/>
    </source>
</evidence>
<dbReference type="InterPro" id="IPR036291">
    <property type="entry name" value="NAD(P)-bd_dom_sf"/>
</dbReference>
<dbReference type="Pfam" id="PF00107">
    <property type="entry name" value="ADH_zinc_N"/>
    <property type="match status" value="1"/>
</dbReference>
<dbReference type="InterPro" id="IPR013154">
    <property type="entry name" value="ADH-like_N"/>
</dbReference>
<dbReference type="EMBL" id="JAINDJ010000002">
    <property type="protein sequence ID" value="KAG9457250.1"/>
    <property type="molecule type" value="Genomic_DNA"/>
</dbReference>
<keyword evidence="10" id="KW-0520">NAD</keyword>
<evidence type="ECO:0000256" key="13">
    <source>
        <dbReference type="ARBA" id="ARBA00049243"/>
    </source>
</evidence>
<evidence type="ECO:0000256" key="12">
    <source>
        <dbReference type="ARBA" id="ARBA00049164"/>
    </source>
</evidence>
<dbReference type="GO" id="GO:0004022">
    <property type="term" value="F:alcohol dehydrogenase (NAD+) activity"/>
    <property type="evidence" value="ECO:0007669"/>
    <property type="project" value="UniProtKB-EC"/>
</dbReference>
<evidence type="ECO:0000256" key="6">
    <source>
        <dbReference type="ARBA" id="ARBA00022490"/>
    </source>
</evidence>
<gene>
    <name evidence="18" type="ORF">H6P81_001758</name>
</gene>
<dbReference type="Gene3D" id="3.90.180.10">
    <property type="entry name" value="Medium-chain alcohol dehydrogenases, catalytic domain"/>
    <property type="match status" value="1"/>
</dbReference>
<evidence type="ECO:0000256" key="3">
    <source>
        <dbReference type="ARBA" id="ARBA00008072"/>
    </source>
</evidence>
<comment type="catalytic activity">
    <reaction evidence="12">
        <text>a secondary alcohol + NAD(+) = a ketone + NADH + H(+)</text>
        <dbReference type="Rhea" id="RHEA:10740"/>
        <dbReference type="ChEBI" id="CHEBI:15378"/>
        <dbReference type="ChEBI" id="CHEBI:17087"/>
        <dbReference type="ChEBI" id="CHEBI:35681"/>
        <dbReference type="ChEBI" id="CHEBI:57540"/>
        <dbReference type="ChEBI" id="CHEBI:57945"/>
        <dbReference type="EC" id="1.1.1.1"/>
    </reaction>
</comment>
<dbReference type="Pfam" id="PF08240">
    <property type="entry name" value="ADH_N"/>
    <property type="match status" value="1"/>
</dbReference>
<feature type="region of interest" description="Disordered" evidence="15">
    <location>
        <begin position="331"/>
        <end position="363"/>
    </location>
</feature>
<evidence type="ECO:0000256" key="8">
    <source>
        <dbReference type="ARBA" id="ARBA00022833"/>
    </source>
</evidence>
<evidence type="ECO:0000256" key="1">
    <source>
        <dbReference type="ARBA" id="ARBA00001947"/>
    </source>
</evidence>